<dbReference type="EMBL" id="AABBAW010000001">
    <property type="protein sequence ID" value="EAG2514186.1"/>
    <property type="molecule type" value="Genomic_DNA"/>
</dbReference>
<comment type="caution">
    <text evidence="12">The sequence shown here is derived from an EMBL/GenBank/DDBJ whole genome shotgun (WGS) entry which is preliminary data.</text>
</comment>
<dbReference type="Proteomes" id="UP000364988">
    <property type="component" value="Unassembled WGS sequence"/>
</dbReference>
<dbReference type="Proteomes" id="UP000525850">
    <property type="component" value="Unassembled WGS sequence"/>
</dbReference>
<evidence type="ECO:0000313" key="5">
    <source>
        <dbReference type="EMBL" id="EAD5787964.1"/>
    </source>
</evidence>
<evidence type="ECO:0000313" key="8">
    <source>
        <dbReference type="EMBL" id="EAG2514186.1"/>
    </source>
</evidence>
<dbReference type="Proteomes" id="UP000478704">
    <property type="component" value="Unassembled WGS sequence"/>
</dbReference>
<evidence type="ECO:0000313" key="24">
    <source>
        <dbReference type="Proteomes" id="UP000481141"/>
    </source>
</evidence>
<dbReference type="Proteomes" id="UP000379076">
    <property type="component" value="Unassembled WGS sequence"/>
</dbReference>
<dbReference type="Proteomes" id="UP000345329">
    <property type="component" value="Unassembled WGS sequence"/>
</dbReference>
<dbReference type="Proteomes" id="UP000467347">
    <property type="component" value="Unassembled WGS sequence"/>
</dbReference>
<evidence type="ECO:0000313" key="4">
    <source>
        <dbReference type="EMBL" id="EAD5773434.1"/>
    </source>
</evidence>
<protein>
    <submittedName>
        <fullName evidence="12">Uncharacterized protein</fullName>
    </submittedName>
</protein>
<evidence type="ECO:0000313" key="15">
    <source>
        <dbReference type="Proteomes" id="UP000344343"/>
    </source>
</evidence>
<dbReference type="EMBL" id="AANDSR010000017">
    <property type="protein sequence ID" value="EDN9837937.1"/>
    <property type="molecule type" value="Genomic_DNA"/>
</dbReference>
<evidence type="ECO:0000313" key="13">
    <source>
        <dbReference type="EMBL" id="EDP8514348.1"/>
    </source>
</evidence>
<dbReference type="EMBL" id="AANCRK010000001">
    <property type="protein sequence ID" value="EDN7713680.1"/>
    <property type="molecule type" value="Genomic_DNA"/>
</dbReference>
<evidence type="ECO:0000313" key="21">
    <source>
        <dbReference type="Proteomes" id="UP000455569"/>
    </source>
</evidence>
<dbReference type="Proteomes" id="UP000403352">
    <property type="component" value="Unassembled WGS sequence"/>
</dbReference>
<evidence type="ECO:0000313" key="25">
    <source>
        <dbReference type="Proteomes" id="UP000525850"/>
    </source>
</evidence>
<evidence type="ECO:0000313" key="17">
    <source>
        <dbReference type="Proteomes" id="UP000364988"/>
    </source>
</evidence>
<evidence type="ECO:0000313" key="19">
    <source>
        <dbReference type="Proteomes" id="UP000379076"/>
    </source>
</evidence>
<evidence type="ECO:0000313" key="10">
    <source>
        <dbReference type="EMBL" id="ECY6544799.1"/>
    </source>
</evidence>
<evidence type="ECO:0000313" key="22">
    <source>
        <dbReference type="Proteomes" id="UP000467347"/>
    </source>
</evidence>
<evidence type="ECO:0000313" key="11">
    <source>
        <dbReference type="EMBL" id="EDN7713680.1"/>
    </source>
</evidence>
<dbReference type="Proteomes" id="UP000455569">
    <property type="component" value="Unassembled WGS sequence"/>
</dbReference>
<dbReference type="Proteomes" id="UP000344343">
    <property type="component" value="Unassembled WGS sequence"/>
</dbReference>
<proteinExistence type="predicted"/>
<gene>
    <name evidence="6" type="ORF">ART25_10290</name>
    <name evidence="8" type="ORF">B1N52_03365</name>
    <name evidence="7" type="ORF">B1S26_10905</name>
    <name evidence="9" type="ORF">B5K54_12895</name>
    <name evidence="1" type="ORF">DU018_04665</name>
    <name evidence="5" type="ORF">EX365_15560</name>
    <name evidence="4" type="ORF">EXZ73_03925</name>
    <name evidence="10" type="ORF">F6436_10680</name>
    <name evidence="13" type="ORF">G3O21_001772</name>
    <name evidence="12" type="ORF">GJW51_14825</name>
    <name evidence="11" type="ORF">GQG13_00925</name>
    <name evidence="2" type="ORF">QD52_03170</name>
    <name evidence="3" type="ORF">UI29_03195</name>
</gene>
<dbReference type="Proteomes" id="UP000331186">
    <property type="component" value="Unassembled WGS sequence"/>
</dbReference>
<dbReference type="Proteomes" id="UP000549379">
    <property type="component" value="Unassembled WGS sequence"/>
</dbReference>
<dbReference type="Proteomes" id="UP000481141">
    <property type="component" value="Unassembled WGS sequence"/>
</dbReference>
<dbReference type="AlphaFoldDB" id="A0A3H2T3N7"/>
<evidence type="ECO:0000313" key="16">
    <source>
        <dbReference type="Proteomes" id="UP000345329"/>
    </source>
</evidence>
<organism evidence="12 22">
    <name type="scientific">Listeria monocytogenes</name>
    <dbReference type="NCBI Taxonomy" id="1639"/>
    <lineage>
        <taxon>Bacteria</taxon>
        <taxon>Bacillati</taxon>
        <taxon>Bacillota</taxon>
        <taxon>Bacilli</taxon>
        <taxon>Bacillales</taxon>
        <taxon>Listeriaceae</taxon>
        <taxon>Listeria</taxon>
    </lineage>
</organism>
<reference evidence="12 22" key="2">
    <citation type="submission" date="2019-11" db="EMBL/GenBank/DDBJ databases">
        <authorList>
            <consortium name="GenomeTrakr: Next Generation Sequencing Network for Food Pathogen Tracability"/>
        </authorList>
    </citation>
    <scope>NUCLEOTIDE SEQUENCE [LARGE SCALE GENOMIC DNA]</scope>
    <source>
        <strain evidence="9 26">10B02965A-1</strain>
        <strain evidence="11 21">CFSAN102901</strain>
        <strain evidence="6 19">FDA00006494</strain>
        <strain evidence="2 20">FDA00008584</strain>
        <strain evidence="7">FDA00011243</strain>
        <strain evidence="1 14">FDA00013332</strain>
        <strain evidence="5 15">FDA00013853</strain>
        <strain evidence="13">FDA00015054</strain>
        <strain evidence="23">FDA1090798-S029-001</strain>
        <strain evidence="24">FDA956581-098-004</strain>
        <strain evidence="8 25">FDA960927-006-004</strain>
        <strain evidence="4 18">FSIS31901579</strain>
        <strain evidence="12 22">OSF101448</strain>
        <strain evidence="3 16">VA-WGS-00405</strain>
    </source>
</reference>
<dbReference type="EMBL" id="AANPAU010000006">
    <property type="protein sequence ID" value="EDP8514348.1"/>
    <property type="molecule type" value="Genomic_DNA"/>
</dbReference>
<evidence type="ECO:0000313" key="7">
    <source>
        <dbReference type="EMBL" id="EAG2245911.1"/>
    </source>
</evidence>
<evidence type="ECO:0000313" key="20">
    <source>
        <dbReference type="Proteomes" id="UP000403352"/>
    </source>
</evidence>
<dbReference type="EMBL" id="AAAJKI010000008">
    <property type="protein sequence ID" value="EAC6547659.1"/>
    <property type="molecule type" value="Genomic_DNA"/>
</dbReference>
<accession>A0A3H2T3N7</accession>
<dbReference type="EMBL" id="AAANYN010000004">
    <property type="protein sequence ID" value="EAD5773434.1"/>
    <property type="molecule type" value="Genomic_DNA"/>
</dbReference>
<dbReference type="EMBL" id="AAANYR010000014">
    <property type="protein sequence ID" value="EAD5787964.1"/>
    <property type="molecule type" value="Genomic_DNA"/>
</dbReference>
<evidence type="ECO:0000313" key="14">
    <source>
        <dbReference type="Proteomes" id="UP000331186"/>
    </source>
</evidence>
<dbReference type="EMBL" id="AABAYG010000005">
    <property type="protein sequence ID" value="EAG2245911.1"/>
    <property type="molecule type" value="Genomic_DNA"/>
</dbReference>
<dbReference type="EMBL" id="AAALRN010000001">
    <property type="protein sequence ID" value="EAD1184080.1"/>
    <property type="molecule type" value="Genomic_DNA"/>
</dbReference>
<dbReference type="Proteomes" id="UP000376505">
    <property type="component" value="Unassembled WGS sequence"/>
</dbReference>
<dbReference type="EMBL" id="AAAQQZ010000005">
    <property type="protein sequence ID" value="EAE1339294.1"/>
    <property type="molecule type" value="Genomic_DNA"/>
</dbReference>
<evidence type="ECO:0000313" key="9">
    <source>
        <dbReference type="EMBL" id="EAG2998184.1"/>
    </source>
</evidence>
<evidence type="ECO:0000313" key="1">
    <source>
        <dbReference type="EMBL" id="EAC6547659.1"/>
    </source>
</evidence>
<dbReference type="EMBL" id="AAAMZD010000001">
    <property type="protein sequence ID" value="EAD3791778.1"/>
    <property type="molecule type" value="Genomic_DNA"/>
</dbReference>
<evidence type="ECO:0000313" key="23">
    <source>
        <dbReference type="Proteomes" id="UP000478704"/>
    </source>
</evidence>
<sequence length="63" mass="7421">MGVTKMWDLYVRKETSFCYKNSYKTKKEAEQEAEKLFADGACNHCYITNFKAKEHAYISKNDN</sequence>
<evidence type="ECO:0000313" key="2">
    <source>
        <dbReference type="EMBL" id="EAD1184080.1"/>
    </source>
</evidence>
<dbReference type="EMBL" id="AALEDS010000010">
    <property type="protein sequence ID" value="ECY6544799.1"/>
    <property type="molecule type" value="Genomic_DNA"/>
</dbReference>
<dbReference type="EMBL" id="AABBHO010000047">
    <property type="protein sequence ID" value="EAG2998184.1"/>
    <property type="molecule type" value="Genomic_DNA"/>
</dbReference>
<evidence type="ECO:0000313" key="6">
    <source>
        <dbReference type="EMBL" id="EAE1339294.1"/>
    </source>
</evidence>
<evidence type="ECO:0000313" key="18">
    <source>
        <dbReference type="Proteomes" id="UP000376505"/>
    </source>
</evidence>
<evidence type="ECO:0000313" key="3">
    <source>
        <dbReference type="EMBL" id="EAD3791778.1"/>
    </source>
</evidence>
<evidence type="ECO:0000313" key="26">
    <source>
        <dbReference type="Proteomes" id="UP000549379"/>
    </source>
</evidence>
<reference evidence="10 17" key="1">
    <citation type="submission" date="2019-09" db="EMBL/GenBank/DDBJ databases">
        <authorList>
            <consortium name="GenomeTrakr network: Whole genome sequencing for foodborne pathogen traceback"/>
        </authorList>
    </citation>
    <scope>NUCLEOTIDE SEQUENCE [LARGE SCALE GENOMIC DNA]</scope>
    <source>
        <strain evidence="10 17">FLAG-55987</strain>
    </source>
</reference>
<evidence type="ECO:0000313" key="12">
    <source>
        <dbReference type="EMBL" id="EDN9837937.1"/>
    </source>
</evidence>
<name>A0A3H2T3N7_LISMN</name>